<evidence type="ECO:0000313" key="2">
    <source>
        <dbReference type="EMBL" id="CAA9345259.1"/>
    </source>
</evidence>
<protein>
    <submittedName>
        <fullName evidence="2">Uncharacterized protein</fullName>
    </submittedName>
</protein>
<proteinExistence type="predicted"/>
<gene>
    <name evidence="2" type="ORF">AVDCRST_MAG56-8088</name>
</gene>
<feature type="non-terminal residue" evidence="2">
    <location>
        <position position="1"/>
    </location>
</feature>
<sequence length="64" mass="6895">VFIACPEAGTASKGLKSKRLLPPAPHPLFTLLLYSTEVRNSVFPHPVPGQSGQARFRGRNPGNL</sequence>
<feature type="region of interest" description="Disordered" evidence="1">
    <location>
        <begin position="44"/>
        <end position="64"/>
    </location>
</feature>
<dbReference type="EMBL" id="CADCTQ010000683">
    <property type="protein sequence ID" value="CAA9345259.1"/>
    <property type="molecule type" value="Genomic_DNA"/>
</dbReference>
<reference evidence="2" key="1">
    <citation type="submission" date="2020-02" db="EMBL/GenBank/DDBJ databases">
        <authorList>
            <person name="Meier V. D."/>
        </authorList>
    </citation>
    <scope>NUCLEOTIDE SEQUENCE</scope>
    <source>
        <strain evidence="2">AVDCRST_MAG56</strain>
    </source>
</reference>
<name>A0A6J4LY51_9SPHI</name>
<feature type="non-terminal residue" evidence="2">
    <location>
        <position position="64"/>
    </location>
</feature>
<dbReference type="AlphaFoldDB" id="A0A6J4LY51"/>
<organism evidence="2">
    <name type="scientific">uncultured Cytophagales bacterium</name>
    <dbReference type="NCBI Taxonomy" id="158755"/>
    <lineage>
        <taxon>Bacteria</taxon>
        <taxon>Pseudomonadati</taxon>
        <taxon>Bacteroidota</taxon>
        <taxon>Sphingobacteriia</taxon>
        <taxon>Sphingobacteriales</taxon>
        <taxon>environmental samples</taxon>
    </lineage>
</organism>
<evidence type="ECO:0000256" key="1">
    <source>
        <dbReference type="SAM" id="MobiDB-lite"/>
    </source>
</evidence>
<accession>A0A6J4LY51</accession>